<organism evidence="1 2">
    <name type="scientific">Puccinia graminis f. sp. tritici</name>
    <dbReference type="NCBI Taxonomy" id="56615"/>
    <lineage>
        <taxon>Eukaryota</taxon>
        <taxon>Fungi</taxon>
        <taxon>Dikarya</taxon>
        <taxon>Basidiomycota</taxon>
        <taxon>Pucciniomycotina</taxon>
        <taxon>Pucciniomycetes</taxon>
        <taxon>Pucciniales</taxon>
        <taxon>Pucciniaceae</taxon>
        <taxon>Puccinia</taxon>
    </lineage>
</organism>
<sequence>MFITNMKIPQGSSLMGMVTRASGMLIRHYWGRVSNREDARGPPDLTKFFSCLLAGTGHPSSFSSNPARYPLKSFGRVLIYEYSRRVELERGPDSRVAPEGQP</sequence>
<comment type="caution">
    <text evidence="1">The sequence shown here is derived from an EMBL/GenBank/DDBJ whole genome shotgun (WGS) entry which is preliminary data.</text>
</comment>
<evidence type="ECO:0000313" key="1">
    <source>
        <dbReference type="EMBL" id="KAA1129177.1"/>
    </source>
</evidence>
<protein>
    <submittedName>
        <fullName evidence="1">Uncharacterized protein</fullName>
    </submittedName>
</protein>
<gene>
    <name evidence="1" type="ORF">PGTUg99_002269</name>
</gene>
<accession>A0A5B0RUD9</accession>
<dbReference type="AlphaFoldDB" id="A0A5B0RUD9"/>
<dbReference type="Proteomes" id="UP000325313">
    <property type="component" value="Unassembled WGS sequence"/>
</dbReference>
<reference evidence="1 2" key="1">
    <citation type="submission" date="2019-05" db="EMBL/GenBank/DDBJ databases">
        <title>Emergence of the Ug99 lineage of the wheat stem rust pathogen through somatic hybridization.</title>
        <authorList>
            <person name="Li F."/>
            <person name="Upadhyaya N.M."/>
            <person name="Sperschneider J."/>
            <person name="Matny O."/>
            <person name="Nguyen-Phuc H."/>
            <person name="Mago R."/>
            <person name="Raley C."/>
            <person name="Miller M.E."/>
            <person name="Silverstein K.A.T."/>
            <person name="Henningsen E."/>
            <person name="Hirsch C.D."/>
            <person name="Visser B."/>
            <person name="Pretorius Z.A."/>
            <person name="Steffenson B.J."/>
            <person name="Schwessinger B."/>
            <person name="Dodds P.N."/>
            <person name="Figueroa M."/>
        </authorList>
    </citation>
    <scope>NUCLEOTIDE SEQUENCE [LARGE SCALE GENOMIC DNA]</scope>
    <source>
        <strain evidence="1 2">Ug99</strain>
    </source>
</reference>
<name>A0A5B0RUD9_PUCGR</name>
<evidence type="ECO:0000313" key="2">
    <source>
        <dbReference type="Proteomes" id="UP000325313"/>
    </source>
</evidence>
<dbReference type="EMBL" id="VDEP01000137">
    <property type="protein sequence ID" value="KAA1129177.1"/>
    <property type="molecule type" value="Genomic_DNA"/>
</dbReference>
<proteinExistence type="predicted"/>